<gene>
    <name evidence="2" type="ORF">HNY73_009527</name>
</gene>
<reference evidence="2" key="2">
    <citation type="submission" date="2020-06" db="EMBL/GenBank/DDBJ databases">
        <authorList>
            <person name="Sheffer M."/>
        </authorList>
    </citation>
    <scope>NUCLEOTIDE SEQUENCE</scope>
</reference>
<evidence type="ECO:0000256" key="1">
    <source>
        <dbReference type="SAM" id="Phobius"/>
    </source>
</evidence>
<comment type="caution">
    <text evidence="2">The sequence shown here is derived from an EMBL/GenBank/DDBJ whole genome shotgun (WGS) entry which is preliminary data.</text>
</comment>
<name>A0A8T0F9S0_ARGBR</name>
<sequence>MLNSGLYVDDLYFGAHSVMEAFALSLDAVTILRSGGFKLRKLRSNNSNLRGLWVKNEFCETEEGVELKVLGLNWNPDKEVLSLEVKGLVDSFEQ</sequence>
<evidence type="ECO:0000313" key="3">
    <source>
        <dbReference type="Proteomes" id="UP000807504"/>
    </source>
</evidence>
<dbReference type="EMBL" id="JABXBU010000015">
    <property type="protein sequence ID" value="KAF8787984.1"/>
    <property type="molecule type" value="Genomic_DNA"/>
</dbReference>
<keyword evidence="3" id="KW-1185">Reference proteome</keyword>
<dbReference type="Proteomes" id="UP000807504">
    <property type="component" value="Unassembled WGS sequence"/>
</dbReference>
<proteinExistence type="predicted"/>
<reference evidence="2" key="1">
    <citation type="journal article" date="2020" name="bioRxiv">
        <title>Chromosome-level reference genome of the European wasp spider Argiope bruennichi: a resource for studies on range expansion and evolutionary adaptation.</title>
        <authorList>
            <person name="Sheffer M.M."/>
            <person name="Hoppe A."/>
            <person name="Krehenwinkel H."/>
            <person name="Uhl G."/>
            <person name="Kuss A.W."/>
            <person name="Jensen L."/>
            <person name="Jensen C."/>
            <person name="Gillespie R.G."/>
            <person name="Hoff K.J."/>
            <person name="Prost S."/>
        </authorList>
    </citation>
    <scope>NUCLEOTIDE SEQUENCE</scope>
</reference>
<feature type="transmembrane region" description="Helical" evidence="1">
    <location>
        <begin position="12"/>
        <end position="32"/>
    </location>
</feature>
<keyword evidence="1" id="KW-1133">Transmembrane helix</keyword>
<dbReference type="AlphaFoldDB" id="A0A8T0F9S0"/>
<accession>A0A8T0F9S0</accession>
<protein>
    <submittedName>
        <fullName evidence="2">Uncharacterized protein</fullName>
    </submittedName>
</protein>
<keyword evidence="1" id="KW-0472">Membrane</keyword>
<organism evidence="2 3">
    <name type="scientific">Argiope bruennichi</name>
    <name type="common">Wasp spider</name>
    <name type="synonym">Aranea bruennichi</name>
    <dbReference type="NCBI Taxonomy" id="94029"/>
    <lineage>
        <taxon>Eukaryota</taxon>
        <taxon>Metazoa</taxon>
        <taxon>Ecdysozoa</taxon>
        <taxon>Arthropoda</taxon>
        <taxon>Chelicerata</taxon>
        <taxon>Arachnida</taxon>
        <taxon>Araneae</taxon>
        <taxon>Araneomorphae</taxon>
        <taxon>Entelegynae</taxon>
        <taxon>Araneoidea</taxon>
        <taxon>Araneidae</taxon>
        <taxon>Argiope</taxon>
    </lineage>
</organism>
<keyword evidence="1" id="KW-0812">Transmembrane</keyword>
<evidence type="ECO:0000313" key="2">
    <source>
        <dbReference type="EMBL" id="KAF8787984.1"/>
    </source>
</evidence>